<evidence type="ECO:0000313" key="3">
    <source>
        <dbReference type="Proteomes" id="UP000327000"/>
    </source>
</evidence>
<dbReference type="Proteomes" id="UP000327000">
    <property type="component" value="Unassembled WGS sequence"/>
</dbReference>
<evidence type="ECO:0000313" key="2">
    <source>
        <dbReference type="EMBL" id="KAB7843244.1"/>
    </source>
</evidence>
<keyword evidence="1" id="KW-0812">Transmembrane</keyword>
<evidence type="ECO:0000256" key="1">
    <source>
        <dbReference type="SAM" id="Phobius"/>
    </source>
</evidence>
<dbReference type="NCBIfam" id="NF033218">
    <property type="entry name" value="anchor_AmaP"/>
    <property type="match status" value="1"/>
</dbReference>
<accession>A0A5N5W5Q8</accession>
<keyword evidence="3" id="KW-1185">Reference proteome</keyword>
<proteinExistence type="predicted"/>
<sequence length="198" mass="21883">MLRTVNRVLLGLTGILLVALGAAVLVGALDLPVHWDFSLPSAWPFSDPDDVLLTDAERRRWRGRDGWWAVVFGVLAVLVLLALWWLLAQLRRRRLREIAVDCGDGEVARLRGRALEEALTAEAGALDGVDHARVVLTRRRGGPEARITLTLAPHAAPATALRRLNTEALHHARTSAGLPRLRAKVRLRAVRHRAERVG</sequence>
<keyword evidence="1" id="KW-0472">Membrane</keyword>
<gene>
    <name evidence="2" type="primary">amaP</name>
    <name evidence="2" type="ORF">FRZ00_18005</name>
</gene>
<feature type="transmembrane region" description="Helical" evidence="1">
    <location>
        <begin position="67"/>
        <end position="87"/>
    </location>
</feature>
<organism evidence="2 3">
    <name type="scientific">Streptomyces mobaraensis</name>
    <name type="common">Streptoverticillium mobaraense</name>
    <dbReference type="NCBI Taxonomy" id="35621"/>
    <lineage>
        <taxon>Bacteria</taxon>
        <taxon>Bacillati</taxon>
        <taxon>Actinomycetota</taxon>
        <taxon>Actinomycetes</taxon>
        <taxon>Kitasatosporales</taxon>
        <taxon>Streptomycetaceae</taxon>
        <taxon>Streptomyces</taxon>
    </lineage>
</organism>
<comment type="caution">
    <text evidence="2">The sequence shown here is derived from an EMBL/GenBank/DDBJ whole genome shotgun (WGS) entry which is preliminary data.</text>
</comment>
<dbReference type="RefSeq" id="WP_004956265.1">
    <property type="nucleotide sequence ID" value="NZ_JBFADJ010000039.1"/>
</dbReference>
<dbReference type="AlphaFoldDB" id="A0A5N5W5Q8"/>
<keyword evidence="1" id="KW-1133">Transmembrane helix</keyword>
<reference evidence="2 3" key="1">
    <citation type="journal article" date="2019" name="Microb. Cell Fact.">
        <title>Exploring novel herbicidin analogues by transcriptional regulator overexpression and MS/MS molecular networking.</title>
        <authorList>
            <person name="Shi Y."/>
            <person name="Gu R."/>
            <person name="Li Y."/>
            <person name="Wang X."/>
            <person name="Ren W."/>
            <person name="Li X."/>
            <person name="Wang L."/>
            <person name="Xie Y."/>
            <person name="Hong B."/>
        </authorList>
    </citation>
    <scope>NUCLEOTIDE SEQUENCE [LARGE SCALE GENOMIC DNA]</scope>
    <source>
        <strain evidence="2 3">US-43</strain>
    </source>
</reference>
<name>A0A5N5W5Q8_STRMB</name>
<protein>
    <submittedName>
        <fullName evidence="2">Alkaline shock response membrane anchor protein AmaP</fullName>
    </submittedName>
</protein>
<dbReference type="EMBL" id="VOKX01000033">
    <property type="protein sequence ID" value="KAB7843244.1"/>
    <property type="molecule type" value="Genomic_DNA"/>
</dbReference>